<dbReference type="Pfam" id="PF01168">
    <property type="entry name" value="Ala_racemase_N"/>
    <property type="match status" value="1"/>
</dbReference>
<dbReference type="EC" id="5.1.1.1" evidence="5"/>
<dbReference type="SUPFAM" id="SSF50621">
    <property type="entry name" value="Alanine racemase C-terminal domain-like"/>
    <property type="match status" value="1"/>
</dbReference>
<feature type="domain" description="Alanine racemase C-terminal" evidence="8">
    <location>
        <begin position="242"/>
        <end position="367"/>
    </location>
</feature>
<dbReference type="InterPro" id="IPR011079">
    <property type="entry name" value="Ala_racemase_C"/>
</dbReference>
<dbReference type="FunFam" id="3.20.20.10:FF:000002">
    <property type="entry name" value="Alanine racemase"/>
    <property type="match status" value="1"/>
</dbReference>
<comment type="caution">
    <text evidence="9">The sequence shown here is derived from an EMBL/GenBank/DDBJ whole genome shotgun (WGS) entry which is preliminary data.</text>
</comment>
<evidence type="ECO:0000259" key="8">
    <source>
        <dbReference type="SMART" id="SM01005"/>
    </source>
</evidence>
<dbReference type="CDD" id="cd00430">
    <property type="entry name" value="PLPDE_III_AR"/>
    <property type="match status" value="1"/>
</dbReference>
<evidence type="ECO:0000256" key="6">
    <source>
        <dbReference type="PIRSR" id="PIRSR600821-50"/>
    </source>
</evidence>
<dbReference type="InterPro" id="IPR001608">
    <property type="entry name" value="Ala_racemase_N"/>
</dbReference>
<dbReference type="GO" id="GO:0008784">
    <property type="term" value="F:alanine racemase activity"/>
    <property type="evidence" value="ECO:0007669"/>
    <property type="project" value="UniProtKB-UniRule"/>
</dbReference>
<dbReference type="Proteomes" id="UP000217065">
    <property type="component" value="Unassembled WGS sequence"/>
</dbReference>
<name>A0A264W337_9BACL</name>
<evidence type="ECO:0000313" key="9">
    <source>
        <dbReference type="EMBL" id="OZS77971.1"/>
    </source>
</evidence>
<dbReference type="AlphaFoldDB" id="A0A264W337"/>
<accession>A0A264W337</accession>
<reference evidence="9 10" key="1">
    <citation type="submission" date="2017-07" db="EMBL/GenBank/DDBJ databases">
        <title>Tetzosporium hominis gen.nov. sp.nov.</title>
        <authorList>
            <person name="Tetz G."/>
            <person name="Tetz V."/>
        </authorList>
    </citation>
    <scope>NUCLEOTIDE SEQUENCE [LARGE SCALE GENOMIC DNA]</scope>
    <source>
        <strain evidence="9 10">VT-49</strain>
    </source>
</reference>
<evidence type="ECO:0000256" key="3">
    <source>
        <dbReference type="ARBA" id="ARBA00022898"/>
    </source>
</evidence>
<dbReference type="EMBL" id="NOKQ01000217">
    <property type="protein sequence ID" value="OZS77971.1"/>
    <property type="molecule type" value="Genomic_DNA"/>
</dbReference>
<dbReference type="InterPro" id="IPR000821">
    <property type="entry name" value="Ala_racemase"/>
</dbReference>
<comment type="function">
    <text evidence="5">Catalyzes the interconversion of L-alanine and D-alanine. May also act on other amino acids.</text>
</comment>
<dbReference type="GO" id="GO:0030170">
    <property type="term" value="F:pyridoxal phosphate binding"/>
    <property type="evidence" value="ECO:0007669"/>
    <property type="project" value="UniProtKB-UniRule"/>
</dbReference>
<feature type="active site" description="Proton acceptor; specific for L-alanine" evidence="5">
    <location>
        <position position="263"/>
    </location>
</feature>
<comment type="pathway">
    <text evidence="5">Amino-acid biosynthesis; D-alanine biosynthesis; D-alanine from L-alanine: step 1/1.</text>
</comment>
<sequence>MTRPTTFRPTYLEIDLEAIRSNIQSLQKKLCEGTTIIPVVKANAYGHGAIEVVKYLEKHGLHFFAVATPDEAVELREAGSKSDILVLGHSPHHFVPYAVEQGIHLTAHSLEWLQQLSSEEKPSLHVKLDTGMGRIGLANDKEVLEAVELLSENPNWDFAGIYTHFAKADEERNPHFEEQLKRFKKWLSLFPQKPRFIHAANSAAAIQHPDAAFTAVRFGISMYGLAPSSWMQEATDFPYRPAMRLVTELVHVKQLPAGGTIGYGATYTCEEPEWIGTLPIGYADGFLRGLKPLNVLIEDEKAPIVGKICMDQTMIKLSKAFKVGTKVVLLGSNGVHTIPAEEWAEHLQTISYEICCQLSYRVPRIYPLSDK</sequence>
<protein>
    <recommendedName>
        <fullName evidence="5">Alanine racemase</fullName>
        <ecNumber evidence="5">5.1.1.1</ecNumber>
    </recommendedName>
</protein>
<comment type="similarity">
    <text evidence="5">Belongs to the alanine racemase family.</text>
</comment>
<feature type="binding site" evidence="5 7">
    <location>
        <position position="134"/>
    </location>
    <ligand>
        <name>substrate</name>
    </ligand>
</feature>
<feature type="binding site" evidence="5 7">
    <location>
        <position position="310"/>
    </location>
    <ligand>
        <name>substrate</name>
    </ligand>
</feature>
<dbReference type="GO" id="GO:0009252">
    <property type="term" value="P:peptidoglycan biosynthetic process"/>
    <property type="evidence" value="ECO:0007669"/>
    <property type="project" value="TreeGrafter"/>
</dbReference>
<dbReference type="Pfam" id="PF00842">
    <property type="entry name" value="Ala_racemase_C"/>
    <property type="match status" value="1"/>
</dbReference>
<evidence type="ECO:0000313" key="10">
    <source>
        <dbReference type="Proteomes" id="UP000217065"/>
    </source>
</evidence>
<comment type="cofactor">
    <cofactor evidence="2 5 6">
        <name>pyridoxal 5'-phosphate</name>
        <dbReference type="ChEBI" id="CHEBI:597326"/>
    </cofactor>
</comment>
<dbReference type="RefSeq" id="WP_094943243.1">
    <property type="nucleotide sequence ID" value="NZ_NOKQ01000217.1"/>
</dbReference>
<evidence type="ECO:0000256" key="7">
    <source>
        <dbReference type="PIRSR" id="PIRSR600821-52"/>
    </source>
</evidence>
<keyword evidence="4 5" id="KW-0413">Isomerase</keyword>
<organism evidence="9 10">
    <name type="scientific">Tetzosporium hominis</name>
    <dbReference type="NCBI Taxonomy" id="2020506"/>
    <lineage>
        <taxon>Bacteria</taxon>
        <taxon>Bacillati</taxon>
        <taxon>Bacillota</taxon>
        <taxon>Bacilli</taxon>
        <taxon>Bacillales</taxon>
        <taxon>Caryophanaceae</taxon>
        <taxon>Tetzosporium</taxon>
    </lineage>
</organism>
<dbReference type="PROSITE" id="PS00395">
    <property type="entry name" value="ALANINE_RACEMASE"/>
    <property type="match status" value="1"/>
</dbReference>
<evidence type="ECO:0000256" key="5">
    <source>
        <dbReference type="HAMAP-Rule" id="MF_01201"/>
    </source>
</evidence>
<dbReference type="OrthoDB" id="9813814at2"/>
<evidence type="ECO:0000256" key="2">
    <source>
        <dbReference type="ARBA" id="ARBA00001933"/>
    </source>
</evidence>
<dbReference type="PANTHER" id="PTHR30511:SF0">
    <property type="entry name" value="ALANINE RACEMASE, CATABOLIC-RELATED"/>
    <property type="match status" value="1"/>
</dbReference>
<evidence type="ECO:0000256" key="1">
    <source>
        <dbReference type="ARBA" id="ARBA00000316"/>
    </source>
</evidence>
<dbReference type="InterPro" id="IPR029066">
    <property type="entry name" value="PLP-binding_barrel"/>
</dbReference>
<feature type="active site" description="Proton acceptor; specific for D-alanine" evidence="5">
    <location>
        <position position="41"/>
    </location>
</feature>
<comment type="catalytic activity">
    <reaction evidence="1 5">
        <text>L-alanine = D-alanine</text>
        <dbReference type="Rhea" id="RHEA:20249"/>
        <dbReference type="ChEBI" id="CHEBI:57416"/>
        <dbReference type="ChEBI" id="CHEBI:57972"/>
        <dbReference type="EC" id="5.1.1.1"/>
    </reaction>
</comment>
<dbReference type="Gene3D" id="2.40.37.10">
    <property type="entry name" value="Lyase, Ornithine Decarboxylase, Chain A, domain 1"/>
    <property type="match status" value="1"/>
</dbReference>
<dbReference type="PANTHER" id="PTHR30511">
    <property type="entry name" value="ALANINE RACEMASE"/>
    <property type="match status" value="1"/>
</dbReference>
<dbReference type="PRINTS" id="PR00992">
    <property type="entry name" value="ALARACEMASE"/>
</dbReference>
<evidence type="ECO:0000256" key="4">
    <source>
        <dbReference type="ARBA" id="ARBA00023235"/>
    </source>
</evidence>
<feature type="modified residue" description="N6-(pyridoxal phosphate)lysine" evidence="5 6">
    <location>
        <position position="41"/>
    </location>
</feature>
<gene>
    <name evidence="9" type="primary">alr</name>
    <name evidence="9" type="ORF">CF394_09470</name>
</gene>
<dbReference type="SUPFAM" id="SSF51419">
    <property type="entry name" value="PLP-binding barrel"/>
    <property type="match status" value="1"/>
</dbReference>
<dbReference type="UniPathway" id="UPA00042">
    <property type="reaction ID" value="UER00497"/>
</dbReference>
<dbReference type="SMART" id="SM01005">
    <property type="entry name" value="Ala_racemase_C"/>
    <property type="match status" value="1"/>
</dbReference>
<dbReference type="Gene3D" id="3.20.20.10">
    <property type="entry name" value="Alanine racemase"/>
    <property type="match status" value="1"/>
</dbReference>
<dbReference type="FunFam" id="2.40.37.10:FF:000006">
    <property type="entry name" value="Alanine racemase"/>
    <property type="match status" value="1"/>
</dbReference>
<keyword evidence="10" id="KW-1185">Reference proteome</keyword>
<dbReference type="NCBIfam" id="TIGR00492">
    <property type="entry name" value="alr"/>
    <property type="match status" value="1"/>
</dbReference>
<dbReference type="InterPro" id="IPR009006">
    <property type="entry name" value="Ala_racemase/Decarboxylase_C"/>
</dbReference>
<keyword evidence="3 5" id="KW-0663">Pyridoxal phosphate</keyword>
<dbReference type="GO" id="GO:0030632">
    <property type="term" value="P:D-alanine biosynthetic process"/>
    <property type="evidence" value="ECO:0007669"/>
    <property type="project" value="UniProtKB-UniRule"/>
</dbReference>
<proteinExistence type="inferred from homology"/>
<dbReference type="InterPro" id="IPR020622">
    <property type="entry name" value="Ala_racemase_pyridoxalP-BS"/>
</dbReference>
<dbReference type="HAMAP" id="MF_01201">
    <property type="entry name" value="Ala_racemase"/>
    <property type="match status" value="1"/>
</dbReference>
<dbReference type="GO" id="GO:0005829">
    <property type="term" value="C:cytosol"/>
    <property type="evidence" value="ECO:0007669"/>
    <property type="project" value="TreeGrafter"/>
</dbReference>